<dbReference type="Gramene" id="OB04G31790.1">
    <property type="protein sequence ID" value="OB04G31790.1"/>
    <property type="gene ID" value="OB04G31790"/>
</dbReference>
<evidence type="ECO:0000256" key="7">
    <source>
        <dbReference type="ARBA" id="ARBA00022989"/>
    </source>
</evidence>
<dbReference type="PANTHER" id="PTHR30540">
    <property type="entry name" value="OSMOTIC STRESS POTASSIUM TRANSPORTER"/>
    <property type="match status" value="1"/>
</dbReference>
<keyword evidence="5 10" id="KW-0812">Transmembrane</keyword>
<protein>
    <recommendedName>
        <fullName evidence="10">Potassium transporter</fullName>
    </recommendedName>
</protein>
<dbReference type="Proteomes" id="UP000006038">
    <property type="component" value="Chromosome 4"/>
</dbReference>
<dbReference type="GeneID" id="102711973"/>
<evidence type="ECO:0000256" key="11">
    <source>
        <dbReference type="SAM" id="MobiDB-lite"/>
    </source>
</evidence>
<sequence>MAAESSASGGMRKASSVEWGASGGMRRPPSVEWGASGGMRKASSVEWGASGGMRRPPSVEWGASGGMRKASSVEWGASGGMRRPPSVEWGASGGMRKASSVEWGASGGMRRPPSVEWGASGGMRKAPSVEWRWVSTETEGEEEEEDVGGAAGVGAVGRGGSFESEEEEAEEDEEEGEEEGRKQKLIRTVPSVDWFDVEGYEVSVAHPVEDTEEFDFGRTMFLALQTLAVVFGDIGISPLYTFDVMFNKYPVLGEEDVLGALSLVLYTLILVPLVKYVLVVLWANDDGEGGIFALYSLICRNAKVSLIPNQAHSEKRMSSFRLKLPTPELERSIKVKEKLESSLLLKKLLVGLVLFGTSMFISNGVITPTMSVLSAVSGLKVGIPNASQDIVVMISVALLVILYSVQKYATSKMGFAIGPSLLIWFCCLGGIGIYNLSTYGPAAFKAFNPLYIIYYFGRNPFQAWVSLAGCLLCATGSEAIFANLCYFPVRYVQSMFVLLVLPCLVLAYLGQAAFLIANQNSSEQIFFSSIPRGVFWPVFLIANLAALIASRTMTTAIFQCLKQSIALGCFPRLKIIHTSRKFMAKIYIPVVNWFLLASCLGFILLFRSIYDVGNAYAIAELGVMIMATVYVAIIMLLIWETNIVKVLSFVIMFLSLELVFFSSALCSVGDGGWALIIFASVLLLIMFIWNYGSKLKYDSEVKKKLSKDLMRKLGPNLGTIRAPGLGLVYSDIVKGVPAIFGHFLTALPAIHSIIVFVCIRNVPVPVVPQSERFLFQRVCSRGYHMFRCIARYGYKDKKQEHHGIFERLLIEGLEKFIQREAVELSLQSEDDIDSDEEPPTPVRTIVAPNGSLYSLDVPLLVDFVPSVEVIPEASCSTPRLDPVVDYTQNFELELAFIRQAKESGAVYLIDNPIVKARKNSWFFKKLIINYFFAFLRNNCSRAIMSMSIPHSNVMQVRLTSYV</sequence>
<keyword evidence="9 10" id="KW-0472">Membrane</keyword>
<evidence type="ECO:0000259" key="13">
    <source>
        <dbReference type="Pfam" id="PF22776"/>
    </source>
</evidence>
<feature type="transmembrane region" description="Helical" evidence="10">
    <location>
        <begin position="616"/>
        <end position="639"/>
    </location>
</feature>
<evidence type="ECO:0000313" key="14">
    <source>
        <dbReference type="EnsemblPlants" id="OB04G31790.1"/>
    </source>
</evidence>
<keyword evidence="8 10" id="KW-0406">Ion transport</keyword>
<feature type="transmembrane region" description="Helical" evidence="10">
    <location>
        <begin position="646"/>
        <end position="665"/>
    </location>
</feature>
<dbReference type="InterPro" id="IPR053952">
    <property type="entry name" value="K_trans_C"/>
</dbReference>
<comment type="function">
    <text evidence="10">Potassium transporter.</text>
</comment>
<keyword evidence="4 10" id="KW-0633">Potassium transport</keyword>
<feature type="domain" description="K+ potassium transporter C-terminal" evidence="13">
    <location>
        <begin position="723"/>
        <end position="956"/>
    </location>
</feature>
<dbReference type="PANTHER" id="PTHR30540:SF19">
    <property type="entry name" value="POTASSIUM TRANSPORTER 15-RELATED"/>
    <property type="match status" value="1"/>
</dbReference>
<feature type="transmembrane region" description="Helical" evidence="10">
    <location>
        <begin position="260"/>
        <end position="283"/>
    </location>
</feature>
<evidence type="ECO:0000256" key="3">
    <source>
        <dbReference type="ARBA" id="ARBA00022448"/>
    </source>
</evidence>
<feature type="transmembrane region" description="Helical" evidence="10">
    <location>
        <begin position="221"/>
        <end position="240"/>
    </location>
</feature>
<evidence type="ECO:0000256" key="6">
    <source>
        <dbReference type="ARBA" id="ARBA00022958"/>
    </source>
</evidence>
<evidence type="ECO:0000313" key="15">
    <source>
        <dbReference type="Proteomes" id="UP000006038"/>
    </source>
</evidence>
<dbReference type="eggNOG" id="ENOG502QPSA">
    <property type="taxonomic scope" value="Eukaryota"/>
</dbReference>
<feature type="compositionally biased region" description="Acidic residues" evidence="11">
    <location>
        <begin position="163"/>
        <end position="178"/>
    </location>
</feature>
<keyword evidence="6 10" id="KW-0630">Potassium</keyword>
<feature type="transmembrane region" description="Helical" evidence="10">
    <location>
        <begin position="348"/>
        <end position="370"/>
    </location>
</feature>
<dbReference type="GO" id="GO:0015079">
    <property type="term" value="F:potassium ion transmembrane transporter activity"/>
    <property type="evidence" value="ECO:0007669"/>
    <property type="project" value="UniProtKB-UniRule"/>
</dbReference>
<evidence type="ECO:0000259" key="12">
    <source>
        <dbReference type="Pfam" id="PF02705"/>
    </source>
</evidence>
<feature type="transmembrane region" description="Helical" evidence="10">
    <location>
        <begin position="671"/>
        <end position="692"/>
    </location>
</feature>
<comment type="similarity">
    <text evidence="2 10">Belongs to the HAK/KUP transporter (TC 2.A.72.3) family.</text>
</comment>
<feature type="compositionally biased region" description="Acidic residues" evidence="11">
    <location>
        <begin position="138"/>
        <end position="147"/>
    </location>
</feature>
<dbReference type="GO" id="GO:0005774">
    <property type="term" value="C:vacuolar membrane"/>
    <property type="evidence" value="ECO:0007669"/>
    <property type="project" value="TreeGrafter"/>
</dbReference>
<feature type="compositionally biased region" description="Gly residues" evidence="11">
    <location>
        <begin position="149"/>
        <end position="160"/>
    </location>
</feature>
<feature type="domain" description="K+ potassium transporter integral membrane" evidence="12">
    <location>
        <begin position="222"/>
        <end position="707"/>
    </location>
</feature>
<keyword evidence="7 10" id="KW-1133">Transmembrane helix</keyword>
<accession>J3M1A4</accession>
<feature type="transmembrane region" description="Helical" evidence="10">
    <location>
        <begin position="496"/>
        <end position="517"/>
    </location>
</feature>
<dbReference type="InterPro" id="IPR053951">
    <property type="entry name" value="K_trans_N"/>
</dbReference>
<dbReference type="InterPro" id="IPR003855">
    <property type="entry name" value="K+_transporter"/>
</dbReference>
<evidence type="ECO:0000256" key="1">
    <source>
        <dbReference type="ARBA" id="ARBA00004141"/>
    </source>
</evidence>
<dbReference type="NCBIfam" id="TIGR00794">
    <property type="entry name" value="kup"/>
    <property type="match status" value="1"/>
</dbReference>
<dbReference type="AlphaFoldDB" id="J3M1A4"/>
<evidence type="ECO:0000256" key="5">
    <source>
        <dbReference type="ARBA" id="ARBA00022692"/>
    </source>
</evidence>
<evidence type="ECO:0000256" key="2">
    <source>
        <dbReference type="ARBA" id="ARBA00008440"/>
    </source>
</evidence>
<feature type="transmembrane region" description="Helical" evidence="10">
    <location>
        <begin position="529"/>
        <end position="549"/>
    </location>
</feature>
<dbReference type="Pfam" id="PF22776">
    <property type="entry name" value="K_trans_C"/>
    <property type="match status" value="1"/>
</dbReference>
<organism evidence="14">
    <name type="scientific">Oryza brachyantha</name>
    <name type="common">malo sina</name>
    <dbReference type="NCBI Taxonomy" id="4533"/>
    <lineage>
        <taxon>Eukaryota</taxon>
        <taxon>Viridiplantae</taxon>
        <taxon>Streptophyta</taxon>
        <taxon>Embryophyta</taxon>
        <taxon>Tracheophyta</taxon>
        <taxon>Spermatophyta</taxon>
        <taxon>Magnoliopsida</taxon>
        <taxon>Liliopsida</taxon>
        <taxon>Poales</taxon>
        <taxon>Poaceae</taxon>
        <taxon>BOP clade</taxon>
        <taxon>Oryzoideae</taxon>
        <taxon>Oryzeae</taxon>
        <taxon>Oryzinae</taxon>
        <taxon>Oryza</taxon>
    </lineage>
</organism>
<dbReference type="HOGENOM" id="CLU_008142_2_0_1"/>
<evidence type="ECO:0000256" key="10">
    <source>
        <dbReference type="RuleBase" id="RU321113"/>
    </source>
</evidence>
<reference evidence="14" key="2">
    <citation type="submission" date="2013-04" db="UniProtKB">
        <authorList>
            <consortium name="EnsemblPlants"/>
        </authorList>
    </citation>
    <scope>IDENTIFICATION</scope>
</reference>
<dbReference type="GO" id="GO:0000325">
    <property type="term" value="C:plant-type vacuole"/>
    <property type="evidence" value="ECO:0007669"/>
    <property type="project" value="TreeGrafter"/>
</dbReference>
<keyword evidence="3" id="KW-0813">Transport</keyword>
<feature type="transmembrane region" description="Helical" evidence="10">
    <location>
        <begin position="421"/>
        <end position="444"/>
    </location>
</feature>
<name>J3M1A4_ORYBR</name>
<dbReference type="OrthoDB" id="504708at2759"/>
<evidence type="ECO:0000256" key="9">
    <source>
        <dbReference type="ARBA" id="ARBA00023136"/>
    </source>
</evidence>
<feature type="transmembrane region" description="Helical" evidence="10">
    <location>
        <begin position="586"/>
        <end position="610"/>
    </location>
</feature>
<feature type="transmembrane region" description="Helical" evidence="10">
    <location>
        <begin position="464"/>
        <end position="489"/>
    </location>
</feature>
<proteinExistence type="inferred from homology"/>
<dbReference type="Pfam" id="PF02705">
    <property type="entry name" value="K_trans"/>
    <property type="match status" value="1"/>
</dbReference>
<dbReference type="EnsemblPlants" id="OB04G31790.1">
    <property type="protein sequence ID" value="OB04G31790.1"/>
    <property type="gene ID" value="OB04G31790"/>
</dbReference>
<evidence type="ECO:0000256" key="8">
    <source>
        <dbReference type="ARBA" id="ARBA00023065"/>
    </source>
</evidence>
<dbReference type="KEGG" id="obr:102711973"/>
<evidence type="ECO:0000256" key="4">
    <source>
        <dbReference type="ARBA" id="ARBA00022538"/>
    </source>
</evidence>
<keyword evidence="15" id="KW-1185">Reference proteome</keyword>
<feature type="region of interest" description="Disordered" evidence="11">
    <location>
        <begin position="1"/>
        <end position="183"/>
    </location>
</feature>
<gene>
    <name evidence="14" type="primary">LOC102711973</name>
</gene>
<reference evidence="14" key="1">
    <citation type="journal article" date="2013" name="Nat. Commun.">
        <title>Whole-genome sequencing of Oryza brachyantha reveals mechanisms underlying Oryza genome evolution.</title>
        <authorList>
            <person name="Chen J."/>
            <person name="Huang Q."/>
            <person name="Gao D."/>
            <person name="Wang J."/>
            <person name="Lang Y."/>
            <person name="Liu T."/>
            <person name="Li B."/>
            <person name="Bai Z."/>
            <person name="Luis Goicoechea J."/>
            <person name="Liang C."/>
            <person name="Chen C."/>
            <person name="Zhang W."/>
            <person name="Sun S."/>
            <person name="Liao Y."/>
            <person name="Zhang X."/>
            <person name="Yang L."/>
            <person name="Song C."/>
            <person name="Wang M."/>
            <person name="Shi J."/>
            <person name="Liu G."/>
            <person name="Liu J."/>
            <person name="Zhou H."/>
            <person name="Zhou W."/>
            <person name="Yu Q."/>
            <person name="An N."/>
            <person name="Chen Y."/>
            <person name="Cai Q."/>
            <person name="Wang B."/>
            <person name="Liu B."/>
            <person name="Min J."/>
            <person name="Huang Y."/>
            <person name="Wu H."/>
            <person name="Li Z."/>
            <person name="Zhang Y."/>
            <person name="Yin Y."/>
            <person name="Song W."/>
            <person name="Jiang J."/>
            <person name="Jackson S.A."/>
            <person name="Wing R.A."/>
            <person name="Wang J."/>
            <person name="Chen M."/>
        </authorList>
    </citation>
    <scope>NUCLEOTIDE SEQUENCE [LARGE SCALE GENOMIC DNA]</scope>
    <source>
        <strain evidence="14">cv. IRGC 101232</strain>
    </source>
</reference>
<feature type="transmembrane region" description="Helical" evidence="10">
    <location>
        <begin position="390"/>
        <end position="409"/>
    </location>
</feature>
<comment type="subcellular location">
    <subcellularLocation>
        <location evidence="1 10">Membrane</location>
        <topology evidence="1 10">Multi-pass membrane protein</topology>
    </subcellularLocation>
</comment>
<dbReference type="OMA" id="KARKNSW"/>